<dbReference type="Pfam" id="PF00144">
    <property type="entry name" value="Beta-lactamase"/>
    <property type="match status" value="1"/>
</dbReference>
<sequence>MTIYDRLNKTITSEMLDGNFPGLSIAINKNDNAPFTFCYGSMDKSGLLPVTPDTLFGVASLTKFMTALIIMQAQRL</sequence>
<dbReference type="EMBL" id="UINC01216443">
    <property type="protein sequence ID" value="SVE42579.1"/>
    <property type="molecule type" value="Genomic_DNA"/>
</dbReference>
<comment type="similarity">
    <text evidence="1">Belongs to the beta-lactamase family.</text>
</comment>
<feature type="non-terminal residue" evidence="3">
    <location>
        <position position="1"/>
    </location>
</feature>
<dbReference type="InterPro" id="IPR001466">
    <property type="entry name" value="Beta-lactam-related"/>
</dbReference>
<accession>A0A383DE59</accession>
<evidence type="ECO:0000259" key="2">
    <source>
        <dbReference type="Pfam" id="PF00144"/>
    </source>
</evidence>
<reference evidence="3" key="1">
    <citation type="submission" date="2018-05" db="EMBL/GenBank/DDBJ databases">
        <authorList>
            <person name="Lanie J.A."/>
            <person name="Ng W.-L."/>
            <person name="Kazmierczak K.M."/>
            <person name="Andrzejewski T.M."/>
            <person name="Davidsen T.M."/>
            <person name="Wayne K.J."/>
            <person name="Tettelin H."/>
            <person name="Glass J.I."/>
            <person name="Rusch D."/>
            <person name="Podicherti R."/>
            <person name="Tsui H.-C.T."/>
            <person name="Winkler M.E."/>
        </authorList>
    </citation>
    <scope>NUCLEOTIDE SEQUENCE</scope>
</reference>
<dbReference type="SUPFAM" id="SSF56601">
    <property type="entry name" value="beta-lactamase/transpeptidase-like"/>
    <property type="match status" value="1"/>
</dbReference>
<evidence type="ECO:0000313" key="3">
    <source>
        <dbReference type="EMBL" id="SVE42579.1"/>
    </source>
</evidence>
<dbReference type="AlphaFoldDB" id="A0A383DE59"/>
<gene>
    <name evidence="3" type="ORF">METZ01_LOCUS495433</name>
</gene>
<name>A0A383DE59_9ZZZZ</name>
<dbReference type="InterPro" id="IPR051478">
    <property type="entry name" value="Beta-lactamase-like_AB/R"/>
</dbReference>
<proteinExistence type="inferred from homology"/>
<dbReference type="InterPro" id="IPR012338">
    <property type="entry name" value="Beta-lactam/transpept-like"/>
</dbReference>
<feature type="non-terminal residue" evidence="3">
    <location>
        <position position="76"/>
    </location>
</feature>
<organism evidence="3">
    <name type="scientific">marine metagenome</name>
    <dbReference type="NCBI Taxonomy" id="408172"/>
    <lineage>
        <taxon>unclassified sequences</taxon>
        <taxon>metagenomes</taxon>
        <taxon>ecological metagenomes</taxon>
    </lineage>
</organism>
<evidence type="ECO:0000256" key="1">
    <source>
        <dbReference type="ARBA" id="ARBA00038473"/>
    </source>
</evidence>
<protein>
    <recommendedName>
        <fullName evidence="2">Beta-lactamase-related domain-containing protein</fullName>
    </recommendedName>
</protein>
<dbReference type="Gene3D" id="3.40.710.10">
    <property type="entry name" value="DD-peptidase/beta-lactamase superfamily"/>
    <property type="match status" value="1"/>
</dbReference>
<dbReference type="PANTHER" id="PTHR22935">
    <property type="entry name" value="PENICILLIN-BINDING PROTEIN"/>
    <property type="match status" value="1"/>
</dbReference>
<feature type="domain" description="Beta-lactamase-related" evidence="2">
    <location>
        <begin position="8"/>
        <end position="73"/>
    </location>
</feature>
<dbReference type="PANTHER" id="PTHR22935:SF95">
    <property type="entry name" value="BETA-LACTAMASE-LIKE 1-RELATED"/>
    <property type="match status" value="1"/>
</dbReference>